<proteinExistence type="predicted"/>
<dbReference type="KEGG" id="more:E1B28_003670"/>
<dbReference type="Proteomes" id="UP001049176">
    <property type="component" value="Chromosome 2"/>
</dbReference>
<dbReference type="Gene3D" id="3.90.660.10">
    <property type="match status" value="1"/>
</dbReference>
<accession>A0A9P7UX20</accession>
<keyword evidence="2" id="KW-1185">Reference proteome</keyword>
<evidence type="ECO:0000313" key="1">
    <source>
        <dbReference type="EMBL" id="KAG7096218.1"/>
    </source>
</evidence>
<organism evidence="1 2">
    <name type="scientific">Marasmius oreades</name>
    <name type="common">fairy-ring Marasmius</name>
    <dbReference type="NCBI Taxonomy" id="181124"/>
    <lineage>
        <taxon>Eukaryota</taxon>
        <taxon>Fungi</taxon>
        <taxon>Dikarya</taxon>
        <taxon>Basidiomycota</taxon>
        <taxon>Agaricomycotina</taxon>
        <taxon>Agaricomycetes</taxon>
        <taxon>Agaricomycetidae</taxon>
        <taxon>Agaricales</taxon>
        <taxon>Marasmiineae</taxon>
        <taxon>Marasmiaceae</taxon>
        <taxon>Marasmius</taxon>
    </lineage>
</organism>
<dbReference type="RefSeq" id="XP_043012688.1">
    <property type="nucleotide sequence ID" value="XM_043148096.1"/>
</dbReference>
<dbReference type="OrthoDB" id="7777654at2759"/>
<sequence length="239" mass="27107">MDKGVDGLMENVYGRFLAKPRADFKVGYKELMKTGVTEGTQLPGDEYPAKERYPTSVVNWLETMTSVGSFDMLLSKTILHYYCFAEGLPGTKWCCLKHGSERITDKLYEILTTIQPFKKNVRFQFGRRVNHVNYHQCSSNLYRPDQPPHHPDHLKDASFHPCQDPGVMSVTSNGASDINHPMYSQVVLTVSPQCMRYMDLSKRSSLCMLTPGPSIKVGIKFEQNWWADQNITGGQSVTD</sequence>
<gene>
    <name evidence="1" type="ORF">E1B28_003670</name>
</gene>
<dbReference type="AlphaFoldDB" id="A0A9P7UX20"/>
<name>A0A9P7UX20_9AGAR</name>
<dbReference type="GeneID" id="66072746"/>
<evidence type="ECO:0000313" key="2">
    <source>
        <dbReference type="Proteomes" id="UP001049176"/>
    </source>
</evidence>
<comment type="caution">
    <text evidence="1">The sequence shown here is derived from an EMBL/GenBank/DDBJ whole genome shotgun (WGS) entry which is preliminary data.</text>
</comment>
<protein>
    <submittedName>
        <fullName evidence="1">Uncharacterized protein</fullName>
    </submittedName>
</protein>
<reference evidence="1" key="1">
    <citation type="journal article" date="2021" name="Genome Biol. Evol.">
        <title>The assembled and annotated genome of the fairy-ring fungus Marasmius oreades.</title>
        <authorList>
            <person name="Hiltunen M."/>
            <person name="Ament-Velasquez S.L."/>
            <person name="Johannesson H."/>
        </authorList>
    </citation>
    <scope>NUCLEOTIDE SEQUENCE</scope>
    <source>
        <strain evidence="1">03SP1</strain>
    </source>
</reference>
<dbReference type="EMBL" id="CM032182">
    <property type="protein sequence ID" value="KAG7096218.1"/>
    <property type="molecule type" value="Genomic_DNA"/>
</dbReference>